<feature type="chain" id="PRO_5022730753" description="HmuY protein" evidence="1">
    <location>
        <begin position="26"/>
        <end position="468"/>
    </location>
</feature>
<dbReference type="EMBL" id="VOSB01000015">
    <property type="protein sequence ID" value="TXE16908.1"/>
    <property type="molecule type" value="Genomic_DNA"/>
</dbReference>
<protein>
    <recommendedName>
        <fullName evidence="4">HmuY protein</fullName>
    </recommendedName>
</protein>
<feature type="signal peptide" evidence="1">
    <location>
        <begin position="1"/>
        <end position="25"/>
    </location>
</feature>
<comment type="caution">
    <text evidence="2">The sequence shown here is derived from an EMBL/GenBank/DDBJ whole genome shotgun (WGS) entry which is preliminary data.</text>
</comment>
<keyword evidence="1" id="KW-0732">Signal</keyword>
<dbReference type="Pfam" id="PF14064">
    <property type="entry name" value="HmuY"/>
    <property type="match status" value="2"/>
</dbReference>
<accession>A0A5C7B5E1</accession>
<evidence type="ECO:0000313" key="2">
    <source>
        <dbReference type="EMBL" id="TXE16908.1"/>
    </source>
</evidence>
<evidence type="ECO:0008006" key="4">
    <source>
        <dbReference type="Google" id="ProtNLM"/>
    </source>
</evidence>
<dbReference type="Proteomes" id="UP000321938">
    <property type="component" value="Unassembled WGS sequence"/>
</dbReference>
<evidence type="ECO:0000313" key="3">
    <source>
        <dbReference type="Proteomes" id="UP000321938"/>
    </source>
</evidence>
<organism evidence="2 3">
    <name type="scientific">Psychroserpens burtonensis</name>
    <dbReference type="NCBI Taxonomy" id="49278"/>
    <lineage>
        <taxon>Bacteria</taxon>
        <taxon>Pseudomonadati</taxon>
        <taxon>Bacteroidota</taxon>
        <taxon>Flavobacteriia</taxon>
        <taxon>Flavobacteriales</taxon>
        <taxon>Flavobacteriaceae</taxon>
        <taxon>Psychroserpens</taxon>
    </lineage>
</organism>
<proteinExistence type="predicted"/>
<gene>
    <name evidence="2" type="ORF">ES692_11180</name>
</gene>
<evidence type="ECO:0000256" key="1">
    <source>
        <dbReference type="SAM" id="SignalP"/>
    </source>
</evidence>
<name>A0A5C7B5E1_9FLAO</name>
<dbReference type="PROSITE" id="PS51257">
    <property type="entry name" value="PROKAR_LIPOPROTEIN"/>
    <property type="match status" value="1"/>
</dbReference>
<keyword evidence="3" id="KW-1185">Reference proteome</keyword>
<dbReference type="RefSeq" id="WP_147231790.1">
    <property type="nucleotide sequence ID" value="NZ_VOSB01000015.1"/>
</dbReference>
<dbReference type="AlphaFoldDB" id="A0A5C7B5E1"/>
<dbReference type="InterPro" id="IPR025921">
    <property type="entry name" value="HmuY"/>
</dbReference>
<dbReference type="OrthoDB" id="1091850at2"/>
<dbReference type="STRING" id="1123037.GCA_000425305_02236"/>
<sequence length="468" mass="51057">MKLIKHTKQVAIMLCVMLFALSCSDDETILSDPFVVAFENLSANLTSFESQNTVNLVYSETTNQTGTITLNIAETNAVYGIDYTTSPAAMNNEIVLDIGSGEMNTSFTFNKISAAIDENTLIEFEITNIAYSDGTIQGNSIFQFNSSASLGGSLVPTTGGPNQQDQVFVDLSNNKITTARRDSWDLGFYGGDDFRVAINNSIYMFAAALSSTDIDAVTASDTQIANLQPQMNIGQVGADVYADGVTGDIGTTAISEISATATNNPVYLINMGYEVGTNTPEVGSVDISNSPRGWKKIRVLRSGDNYVLQYADLDATTHQEVTISKNSAFNFTFFSMENNQIVDVQPEKDKWDLGFTVFTNVIAFGPEFGAYGFSDFIITNRNGNVSSYSVATDVSTYEDFSIADIDTSSFDLSQNSIGSSWRSVFTGVFDDVFFVLKDTDGNLYKIKFLTFTSDSGERGYPEFEFELL</sequence>
<reference evidence="2 3" key="1">
    <citation type="submission" date="2019-08" db="EMBL/GenBank/DDBJ databases">
        <title>Genome of Psychroserpens burtonensis ACAM 167.</title>
        <authorList>
            <person name="Bowman J.P."/>
        </authorList>
    </citation>
    <scope>NUCLEOTIDE SEQUENCE [LARGE SCALE GENOMIC DNA]</scope>
    <source>
        <strain evidence="2 3">ACAM 167</strain>
    </source>
</reference>
<dbReference type="CDD" id="cd12105">
    <property type="entry name" value="HmuY"/>
    <property type="match status" value="1"/>
</dbReference>